<dbReference type="STRING" id="1045773.SAMN05216555_102299"/>
<dbReference type="GO" id="GO:0005829">
    <property type="term" value="C:cytosol"/>
    <property type="evidence" value="ECO:0007669"/>
    <property type="project" value="TreeGrafter"/>
</dbReference>
<dbReference type="AlphaFoldDB" id="A0A1G8KM94"/>
<dbReference type="EMBL" id="FNEI01000002">
    <property type="protein sequence ID" value="SDI44502.1"/>
    <property type="molecule type" value="Genomic_DNA"/>
</dbReference>
<name>A0A1G8KM94_9MICC</name>
<dbReference type="RefSeq" id="WP_074587042.1">
    <property type="nucleotide sequence ID" value="NZ_FNEI01000002.1"/>
</dbReference>
<gene>
    <name evidence="1" type="ORF">SAMN05216555_102299</name>
</gene>
<dbReference type="PANTHER" id="PTHR30458:SF0">
    <property type="entry name" value="1,2-PHENYLACETYL-COA EPOXIDASE, SUBUNIT C"/>
    <property type="match status" value="1"/>
</dbReference>
<dbReference type="InterPro" id="IPR052703">
    <property type="entry name" value="Aromatic_CoA_ox/epox"/>
</dbReference>
<keyword evidence="2" id="KW-1185">Reference proteome</keyword>
<dbReference type="InterPro" id="IPR011882">
    <property type="entry name" value="PaaC"/>
</dbReference>
<dbReference type="Proteomes" id="UP000182130">
    <property type="component" value="Unassembled WGS sequence"/>
</dbReference>
<dbReference type="SUPFAM" id="SSF47240">
    <property type="entry name" value="Ferritin-like"/>
    <property type="match status" value="1"/>
</dbReference>
<sequence>MTSEHTTDFALEGHGDISVGVSGAGASGDGSASATRITPGNALRPEDIALEVRRGTAKPGEYAAEYALRLGDDALVLAQRLGHWISRAPELEEDIALGNIALDQLGHARSFLTYAGAYWDKSEDDLAYFRREPEFRSAHLFEQPNGDFAATIARQFIVSYYQFELYKRLLDSTDATIAAIAAKALKEVDYHRDHSAQWVLRLSGGTEESRRRLIHGFRLLWPYVDELFEDDELTARLAEAGTGVQPSTLREDFDRLSGELLAEAGLTDDAADGGLGLDRIPQSLGGGRRGKHSEHLGYLLAEMQVLAREHPGASW</sequence>
<dbReference type="NCBIfam" id="TIGR02158">
    <property type="entry name" value="PA_CoA_Oxy3"/>
    <property type="match status" value="1"/>
</dbReference>
<dbReference type="Gene3D" id="1.20.1260.10">
    <property type="match status" value="1"/>
</dbReference>
<dbReference type="PANTHER" id="PTHR30458">
    <property type="entry name" value="PHENYLACETIC ACID DEGRADATION PROTEIN PAA"/>
    <property type="match status" value="1"/>
</dbReference>
<proteinExistence type="predicted"/>
<dbReference type="OrthoDB" id="9789947at2"/>
<dbReference type="InterPro" id="IPR012347">
    <property type="entry name" value="Ferritin-like"/>
</dbReference>
<reference evidence="2" key="1">
    <citation type="submission" date="2016-10" db="EMBL/GenBank/DDBJ databases">
        <authorList>
            <person name="Varghese N."/>
            <person name="Submissions S."/>
        </authorList>
    </citation>
    <scope>NUCLEOTIDE SEQUENCE [LARGE SCALE GENOMIC DNA]</scope>
    <source>
        <strain evidence="2">CGMCC 1.10783</strain>
    </source>
</reference>
<protein>
    <submittedName>
        <fullName evidence="1">Ring-1,2-phenylacetyl-CoA epoxidase subunit PaaC</fullName>
    </submittedName>
</protein>
<dbReference type="InterPro" id="IPR009078">
    <property type="entry name" value="Ferritin-like_SF"/>
</dbReference>
<evidence type="ECO:0000313" key="1">
    <source>
        <dbReference type="EMBL" id="SDI44502.1"/>
    </source>
</evidence>
<organism evidence="1 2">
    <name type="scientific">Arthrobacter cupressi</name>
    <dbReference type="NCBI Taxonomy" id="1045773"/>
    <lineage>
        <taxon>Bacteria</taxon>
        <taxon>Bacillati</taxon>
        <taxon>Actinomycetota</taxon>
        <taxon>Actinomycetes</taxon>
        <taxon>Micrococcales</taxon>
        <taxon>Micrococcaceae</taxon>
        <taxon>Arthrobacter</taxon>
    </lineage>
</organism>
<evidence type="ECO:0000313" key="2">
    <source>
        <dbReference type="Proteomes" id="UP000182130"/>
    </source>
</evidence>
<dbReference type="GO" id="GO:0010124">
    <property type="term" value="P:phenylacetate catabolic process"/>
    <property type="evidence" value="ECO:0007669"/>
    <property type="project" value="InterPro"/>
</dbReference>
<dbReference type="Pfam" id="PF05138">
    <property type="entry name" value="PaaA_PaaC"/>
    <property type="match status" value="1"/>
</dbReference>
<accession>A0A1G8KM94</accession>
<dbReference type="InterPro" id="IPR007814">
    <property type="entry name" value="PaaA_PaaC"/>
</dbReference>